<dbReference type="EMBL" id="FQUA01000003">
    <property type="protein sequence ID" value="SHE54565.1"/>
    <property type="molecule type" value="Genomic_DNA"/>
</dbReference>
<dbReference type="AlphaFoldDB" id="A0A0X8VC32"/>
<feature type="signal peptide" evidence="1">
    <location>
        <begin position="1"/>
        <end position="24"/>
    </location>
</feature>
<dbReference type="EMBL" id="CP014223">
    <property type="protein sequence ID" value="AMJ42240.1"/>
    <property type="molecule type" value="Genomic_DNA"/>
</dbReference>
<feature type="chain" id="PRO_5044547779" evidence="1">
    <location>
        <begin position="25"/>
        <end position="153"/>
    </location>
</feature>
<reference evidence="5" key="3">
    <citation type="submission" date="2016-11" db="EMBL/GenBank/DDBJ databases">
        <authorList>
            <person name="Jaros S."/>
            <person name="Januszkiewicz K."/>
            <person name="Wedrychowicz H."/>
        </authorList>
    </citation>
    <scope>NUCLEOTIDE SEQUENCE [LARGE SCALE GENOMIC DNA]</scope>
    <source>
        <strain evidence="5">DSM 1682</strain>
    </source>
</reference>
<evidence type="ECO:0000313" key="3">
    <source>
        <dbReference type="EMBL" id="SHE54565.1"/>
    </source>
</evidence>
<name>A0A0X8VC32_ANAPI</name>
<proteinExistence type="predicted"/>
<dbReference type="OrthoDB" id="2086296at2"/>
<evidence type="ECO:0000256" key="1">
    <source>
        <dbReference type="SAM" id="SignalP"/>
    </source>
</evidence>
<protein>
    <submittedName>
        <fullName evidence="3">Uncharacterized protein</fullName>
    </submittedName>
</protein>
<gene>
    <name evidence="2" type="ORF">CPRO_26920</name>
    <name evidence="3" type="ORF">SAMN02745151_01057</name>
</gene>
<reference evidence="4" key="2">
    <citation type="submission" date="2016-01" db="EMBL/GenBank/DDBJ databases">
        <authorList>
            <person name="Poehlein A."/>
            <person name="Schlien K."/>
            <person name="Gottschalk G."/>
            <person name="Buckel W."/>
            <person name="Daniel R."/>
        </authorList>
    </citation>
    <scope>NUCLEOTIDE SEQUENCE [LARGE SCALE GENOMIC DNA]</scope>
    <source>
        <strain evidence="4">X2</strain>
    </source>
</reference>
<organism evidence="3 5">
    <name type="scientific">Anaerotignum propionicum DSM 1682</name>
    <dbReference type="NCBI Taxonomy" id="991789"/>
    <lineage>
        <taxon>Bacteria</taxon>
        <taxon>Bacillati</taxon>
        <taxon>Bacillota</taxon>
        <taxon>Clostridia</taxon>
        <taxon>Lachnospirales</taxon>
        <taxon>Anaerotignaceae</taxon>
        <taxon>Anaerotignum</taxon>
    </lineage>
</organism>
<evidence type="ECO:0000313" key="2">
    <source>
        <dbReference type="EMBL" id="AMJ42240.1"/>
    </source>
</evidence>
<dbReference type="KEGG" id="cpro:CPRO_26920"/>
<keyword evidence="1" id="KW-0732">Signal</keyword>
<evidence type="ECO:0000313" key="5">
    <source>
        <dbReference type="Proteomes" id="UP000184204"/>
    </source>
</evidence>
<keyword evidence="4" id="KW-1185">Reference proteome</keyword>
<reference evidence="2 4" key="1">
    <citation type="journal article" date="2016" name="Genome Announc.">
        <title>Complete Genome Sequence of the Amino Acid-Fermenting Clostridium propionicum X2 (DSM 1682).</title>
        <authorList>
            <person name="Poehlein A."/>
            <person name="Schlien K."/>
            <person name="Chowdhury N.P."/>
            <person name="Gottschalk G."/>
            <person name="Buckel W."/>
            <person name="Daniel R."/>
        </authorList>
    </citation>
    <scope>NUCLEOTIDE SEQUENCE [LARGE SCALE GENOMIC DNA]</scope>
    <source>
        <strain evidence="2 4">X2</strain>
    </source>
</reference>
<dbReference type="RefSeq" id="WP_066052748.1">
    <property type="nucleotide sequence ID" value="NZ_CP014223.1"/>
</dbReference>
<sequence>MKQKSKLIAVCVMMLFLSFSPVCAFAQEICNPTPIAISSGLIFEEEKQDATFEDSRIVYGETIPFADISVIVSRKDAEGNTLQDYSESFEVGSLGIFSISLPLKLGTNYIDLSVSSQCYDNATYSFEIKRMPLSVKEQLKNMVALPGIGQKNK</sequence>
<dbReference type="Proteomes" id="UP000068026">
    <property type="component" value="Chromosome"/>
</dbReference>
<evidence type="ECO:0000313" key="4">
    <source>
        <dbReference type="Proteomes" id="UP000068026"/>
    </source>
</evidence>
<reference evidence="3" key="4">
    <citation type="submission" date="2016-11" db="EMBL/GenBank/DDBJ databases">
        <authorList>
            <person name="Varghese N."/>
            <person name="Submissions S."/>
        </authorList>
    </citation>
    <scope>NUCLEOTIDE SEQUENCE</scope>
    <source>
        <strain evidence="3">DSM 1682</strain>
    </source>
</reference>
<dbReference type="Proteomes" id="UP000184204">
    <property type="component" value="Unassembled WGS sequence"/>
</dbReference>
<accession>A0A0X8VC32</accession>